<name>A0A6H5IYT6_9HYME</name>
<feature type="compositionally biased region" description="Basic residues" evidence="1">
    <location>
        <begin position="937"/>
        <end position="951"/>
    </location>
</feature>
<proteinExistence type="predicted"/>
<dbReference type="SUPFAM" id="SSF56672">
    <property type="entry name" value="DNA/RNA polymerases"/>
    <property type="match status" value="1"/>
</dbReference>
<accession>A0A6H5IYT6</accession>
<protein>
    <recommendedName>
        <fullName evidence="2">Reverse transcriptase domain-containing protein</fullName>
    </recommendedName>
</protein>
<dbReference type="InterPro" id="IPR000477">
    <property type="entry name" value="RT_dom"/>
</dbReference>
<evidence type="ECO:0000313" key="3">
    <source>
        <dbReference type="EMBL" id="CAB0041138.1"/>
    </source>
</evidence>
<dbReference type="GO" id="GO:0071897">
    <property type="term" value="P:DNA biosynthetic process"/>
    <property type="evidence" value="ECO:0007669"/>
    <property type="project" value="UniProtKB-ARBA"/>
</dbReference>
<dbReference type="InterPro" id="IPR043502">
    <property type="entry name" value="DNA/RNA_pol_sf"/>
</dbReference>
<dbReference type="AlphaFoldDB" id="A0A6H5IYT6"/>
<evidence type="ECO:0000313" key="4">
    <source>
        <dbReference type="Proteomes" id="UP000479190"/>
    </source>
</evidence>
<evidence type="ECO:0000259" key="2">
    <source>
        <dbReference type="PROSITE" id="PS50878"/>
    </source>
</evidence>
<dbReference type="PROSITE" id="PS50878">
    <property type="entry name" value="RT_POL"/>
    <property type="match status" value="1"/>
</dbReference>
<sequence length="951" mass="106808">MVEYALAAPLPLCSVGRYRDRRCVAAPEFALELQSALTSTQEMSDLDEMVDALQTGMVATLDAFAPLRARSSRTTGTPWFTLALRDRCKFRDGLYRAYRRTFCPALLQRYRLLRRDIKCDIRRARESYLIGGQSRCETDSQRWSYLRRIGLSGPQPPSPFGFFTAAELLDHYCTVTTVHPCCSPEQFARITELIVDDTLPSFEFRPVQEAEVLLSLTQVAGRASACFGDGLSLSYFCDTLSLLAPTLTTIFNLAISTGKYPSQWKRSIIRPLSKVRAPQSPSQTRPIANLAHLAKVFDKLLTAQLTAHLETYSMLSPRQSGFRRNFSTQTALFRITEDIRRGVEDGLITILLLFDFRSAFDTLDHATLLRALKLLNFSSAALALLHSYLSNRSQAVMDDSGGLTAFGEYTSCVPQGSTPAPILFAAYTDTLTHALRHCTSTHMLFADDLQIYLQCPPAELDETIMRLNEDARFVSDWAHTNGLSLNVAKTRATLFASNQYLIRIDLNHIGTISLDGTVVPFEDRVVNLGLVMTPSLSWDAHVRGISSRIHGVLHRLRAGAGFLPVNVKKMLVNAFIIPHFDYACLAFIDISASLDIKLRRLLNACIRYIFQLPRDAALRPYYDRLDWLLPSQRRNYFLNVQTFKALNGLCPDYISSLYHWTGSEVRRSARIHSKIWIFYKSSQRMECTSCPITIIRIPGVGTRLDLPTVLLSAIVDHSNAPPSIGPYQDLRFVSDSDSDDERYLCFRVERLTSERLPFQRFRSVVVIPPGSGLIRRDHEELACKRHPTRPELCVPPARTPRAESPGLRQPIAPRPRGRSLSPYLRENPPILPHLHRSIKIRLNSSVTARVRPRVHTPPRSPDVPAKRHFGLAFLPSIGKSPSPPSLLPSAISRLGPPVTPHPSLEALTPPASPNSSATRLHKPDSPPQTVDPPTFTTRRRERNSKRALARR</sequence>
<reference evidence="3 4" key="1">
    <citation type="submission" date="2020-02" db="EMBL/GenBank/DDBJ databases">
        <authorList>
            <person name="Ferguson B K."/>
        </authorList>
    </citation>
    <scope>NUCLEOTIDE SEQUENCE [LARGE SCALE GENOMIC DNA]</scope>
</reference>
<evidence type="ECO:0000256" key="1">
    <source>
        <dbReference type="SAM" id="MobiDB-lite"/>
    </source>
</evidence>
<dbReference type="CDD" id="cd01650">
    <property type="entry name" value="RT_nLTR_like"/>
    <property type="match status" value="1"/>
</dbReference>
<feature type="region of interest" description="Disordered" evidence="1">
    <location>
        <begin position="791"/>
        <end position="824"/>
    </location>
</feature>
<dbReference type="EMBL" id="CADCXV010001093">
    <property type="protein sequence ID" value="CAB0041138.1"/>
    <property type="molecule type" value="Genomic_DNA"/>
</dbReference>
<dbReference type="Proteomes" id="UP000479190">
    <property type="component" value="Unassembled WGS sequence"/>
</dbReference>
<dbReference type="OrthoDB" id="7699669at2759"/>
<dbReference type="PANTHER" id="PTHR33332">
    <property type="entry name" value="REVERSE TRANSCRIPTASE DOMAIN-CONTAINING PROTEIN"/>
    <property type="match status" value="1"/>
</dbReference>
<feature type="region of interest" description="Disordered" evidence="1">
    <location>
        <begin position="874"/>
        <end position="951"/>
    </location>
</feature>
<feature type="domain" description="Reverse transcriptase" evidence="2">
    <location>
        <begin position="253"/>
        <end position="532"/>
    </location>
</feature>
<organism evidence="3 4">
    <name type="scientific">Trichogramma brassicae</name>
    <dbReference type="NCBI Taxonomy" id="86971"/>
    <lineage>
        <taxon>Eukaryota</taxon>
        <taxon>Metazoa</taxon>
        <taxon>Ecdysozoa</taxon>
        <taxon>Arthropoda</taxon>
        <taxon>Hexapoda</taxon>
        <taxon>Insecta</taxon>
        <taxon>Pterygota</taxon>
        <taxon>Neoptera</taxon>
        <taxon>Endopterygota</taxon>
        <taxon>Hymenoptera</taxon>
        <taxon>Apocrita</taxon>
        <taxon>Proctotrupomorpha</taxon>
        <taxon>Chalcidoidea</taxon>
        <taxon>Trichogrammatidae</taxon>
        <taxon>Trichogramma</taxon>
    </lineage>
</organism>
<dbReference type="Pfam" id="PF00078">
    <property type="entry name" value="RVT_1"/>
    <property type="match status" value="1"/>
</dbReference>
<gene>
    <name evidence="3" type="ORF">TBRA_LOCUS12817</name>
</gene>
<keyword evidence="4" id="KW-1185">Reference proteome</keyword>